<accession>A0ABP8H7Z4</accession>
<evidence type="ECO:0000313" key="2">
    <source>
        <dbReference type="EMBL" id="GAA4335646.1"/>
    </source>
</evidence>
<dbReference type="SUPFAM" id="SSF54909">
    <property type="entry name" value="Dimeric alpha+beta barrel"/>
    <property type="match status" value="1"/>
</dbReference>
<comment type="caution">
    <text evidence="2">The sequence shown here is derived from an EMBL/GenBank/DDBJ whole genome shotgun (WGS) entry which is preliminary data.</text>
</comment>
<dbReference type="InterPro" id="IPR011008">
    <property type="entry name" value="Dimeric_a/b-barrel"/>
</dbReference>
<dbReference type="SMART" id="SM00886">
    <property type="entry name" value="Dabb"/>
    <property type="match status" value="1"/>
</dbReference>
<organism evidence="2 3">
    <name type="scientific">Pigmentiphaga soli</name>
    <dbReference type="NCBI Taxonomy" id="1007095"/>
    <lineage>
        <taxon>Bacteria</taxon>
        <taxon>Pseudomonadati</taxon>
        <taxon>Pseudomonadota</taxon>
        <taxon>Betaproteobacteria</taxon>
        <taxon>Burkholderiales</taxon>
        <taxon>Alcaligenaceae</taxon>
        <taxon>Pigmentiphaga</taxon>
    </lineage>
</organism>
<dbReference type="Gene3D" id="3.30.70.100">
    <property type="match status" value="1"/>
</dbReference>
<dbReference type="Pfam" id="PF07876">
    <property type="entry name" value="Dabb"/>
    <property type="match status" value="1"/>
</dbReference>
<dbReference type="InterPro" id="IPR013097">
    <property type="entry name" value="Dabb"/>
</dbReference>
<evidence type="ECO:0000313" key="3">
    <source>
        <dbReference type="Proteomes" id="UP001501671"/>
    </source>
</evidence>
<evidence type="ECO:0000259" key="1">
    <source>
        <dbReference type="PROSITE" id="PS51502"/>
    </source>
</evidence>
<proteinExistence type="predicted"/>
<dbReference type="EMBL" id="BAABFO010000013">
    <property type="protein sequence ID" value="GAA4335646.1"/>
    <property type="molecule type" value="Genomic_DNA"/>
</dbReference>
<keyword evidence="3" id="KW-1185">Reference proteome</keyword>
<reference evidence="3" key="1">
    <citation type="journal article" date="2019" name="Int. J. Syst. Evol. Microbiol.">
        <title>The Global Catalogue of Microorganisms (GCM) 10K type strain sequencing project: providing services to taxonomists for standard genome sequencing and annotation.</title>
        <authorList>
            <consortium name="The Broad Institute Genomics Platform"/>
            <consortium name="The Broad Institute Genome Sequencing Center for Infectious Disease"/>
            <person name="Wu L."/>
            <person name="Ma J."/>
        </authorList>
    </citation>
    <scope>NUCLEOTIDE SEQUENCE [LARGE SCALE GENOMIC DNA]</scope>
    <source>
        <strain evidence="3">JCM 17666</strain>
    </source>
</reference>
<dbReference type="PROSITE" id="PS51502">
    <property type="entry name" value="S_R_A_B_BARREL"/>
    <property type="match status" value="1"/>
</dbReference>
<gene>
    <name evidence="2" type="ORF">GCM10023144_29220</name>
</gene>
<dbReference type="Proteomes" id="UP001501671">
    <property type="component" value="Unassembled WGS sequence"/>
</dbReference>
<name>A0ABP8H7Z4_9BURK</name>
<protein>
    <submittedName>
        <fullName evidence="2">Dabb family protein</fullName>
    </submittedName>
</protein>
<dbReference type="RefSeq" id="WP_345250582.1">
    <property type="nucleotide sequence ID" value="NZ_BAABFO010000013.1"/>
</dbReference>
<feature type="domain" description="Stress-response A/B barrel" evidence="1">
    <location>
        <begin position="2"/>
        <end position="97"/>
    </location>
</feature>
<dbReference type="PANTHER" id="PTHR37832">
    <property type="entry name" value="BLL2683 PROTEIN"/>
    <property type="match status" value="1"/>
</dbReference>
<dbReference type="PANTHER" id="PTHR37832:SF1">
    <property type="entry name" value="STRESS-RESPONSE A_B BARREL DOMAIN-CONTAINING PROTEIN"/>
    <property type="match status" value="1"/>
</dbReference>
<sequence>MLRHIVMWKFKSAPADEHRANVRRAVELLTACRGCVPGIVEFELGAAAPGFETTYDLVLNSLFRDRAALEAYQQHPVHQAALPFMASIRSERQCMDYELPGAGQ</sequence>